<evidence type="ECO:0000256" key="2">
    <source>
        <dbReference type="ARBA" id="ARBA00004667"/>
    </source>
</evidence>
<dbReference type="Proteomes" id="UP001526426">
    <property type="component" value="Unassembled WGS sequence"/>
</dbReference>
<dbReference type="NCBIfam" id="NF008940">
    <property type="entry name" value="PRK12292.2-3"/>
    <property type="match status" value="1"/>
</dbReference>
<keyword evidence="10" id="KW-0328">Glycosyltransferase</keyword>
<comment type="pathway">
    <text evidence="2 8">Amino-acid biosynthesis; L-histidine biosynthesis; L-histidine from 5-phospho-alpha-D-ribose 1-diphosphate: step 1/9.</text>
</comment>
<evidence type="ECO:0000256" key="4">
    <source>
        <dbReference type="ARBA" id="ARBA00011496"/>
    </source>
</evidence>
<evidence type="ECO:0000313" key="10">
    <source>
        <dbReference type="EMBL" id="MCW6036687.1"/>
    </source>
</evidence>
<dbReference type="InterPro" id="IPR045864">
    <property type="entry name" value="aa-tRNA-synth_II/BPL/LPL"/>
</dbReference>
<evidence type="ECO:0000256" key="1">
    <source>
        <dbReference type="ARBA" id="ARBA00004496"/>
    </source>
</evidence>
<protein>
    <recommendedName>
        <fullName evidence="5 8">ATP phosphoribosyltransferase regulatory subunit</fullName>
    </recommendedName>
</protein>
<comment type="function">
    <text evidence="7 8">Required for the first step of histidine biosynthesis. May allow the feedback regulation of ATP phosphoribosyltransferase activity by histidine.</text>
</comment>
<reference evidence="10 11" key="1">
    <citation type="submission" date="2021-08" db="EMBL/GenBank/DDBJ databases">
        <title>Draft genome sequence of Spirulina subsalsa with high tolerance to salinity and hype-accumulation of phycocyanin.</title>
        <authorList>
            <person name="Pei H."/>
            <person name="Jiang L."/>
        </authorList>
    </citation>
    <scope>NUCLEOTIDE SEQUENCE [LARGE SCALE GENOMIC DNA]</scope>
    <source>
        <strain evidence="10 11">FACHB-351</strain>
    </source>
</reference>
<comment type="similarity">
    <text evidence="3 8">Belongs to the class-II aminoacyl-tRNA synthetase family. HisZ subfamily.</text>
</comment>
<dbReference type="SUPFAM" id="SSF55681">
    <property type="entry name" value="Class II aaRS and biotin synthetases"/>
    <property type="match status" value="1"/>
</dbReference>
<accession>A0ABT3L672</accession>
<keyword evidence="10" id="KW-0808">Transferase</keyword>
<dbReference type="InterPro" id="IPR004516">
    <property type="entry name" value="HisRS/HisZ"/>
</dbReference>
<comment type="subunit">
    <text evidence="4 8">Heteromultimer composed of HisG and HisZ subunits.</text>
</comment>
<comment type="caution">
    <text evidence="10">The sequence shown here is derived from an EMBL/GenBank/DDBJ whole genome shotgun (WGS) entry which is preliminary data.</text>
</comment>
<sequence>MRIHQPPAGTRDLLPLEVAQKRWIADRIQGVFHQWGYQRIITSTLEWVEALTAGGAIHPSTVIQVENTSGGRLGLRPELTASIARAAATRMAGDVFPQRLYYNANVFRRTPGGNHGRQVEFFQTGVELLRAGGTRADREILLLLADCLGSLGLEGCSVILGEASLTRSLLNLFPPSDQGQVRACIAHLDRVGLTRLGLSTELEQLALLLFDLRGEPRTVLQKVSHLNLDQQGQQVVHNLKNLIERVEESASTRLSLILDLSLIQTIDYYTGVVFEVVCVQNQQSRVLGKGGRYDQLLGLYHPQGESAPGIGFALNLEEVYSCLLDSEQLPRSAPKTDWLVIPRDDQAEKAAFDYAQTLRHSEHLVRVELELGGRSPDEIRQYARLCNINRLAWIQADGKPEIEVLENAEY</sequence>
<proteinExistence type="inferred from homology"/>
<dbReference type="PANTHER" id="PTHR43707">
    <property type="entry name" value="HISTIDYL-TRNA SYNTHETASE"/>
    <property type="match status" value="1"/>
</dbReference>
<evidence type="ECO:0000256" key="5">
    <source>
        <dbReference type="ARBA" id="ARBA00020397"/>
    </source>
</evidence>
<dbReference type="NCBIfam" id="TIGR00443">
    <property type="entry name" value="hisZ_biosyn_reg"/>
    <property type="match status" value="1"/>
</dbReference>
<dbReference type="CDD" id="cd00773">
    <property type="entry name" value="HisRS-like_core"/>
    <property type="match status" value="1"/>
</dbReference>
<dbReference type="PANTHER" id="PTHR43707:SF1">
    <property type="entry name" value="HISTIDINE--TRNA LIGASE, MITOCHONDRIAL-RELATED"/>
    <property type="match status" value="1"/>
</dbReference>
<dbReference type="InterPro" id="IPR004517">
    <property type="entry name" value="HisZ"/>
</dbReference>
<keyword evidence="11" id="KW-1185">Reference proteome</keyword>
<dbReference type="GO" id="GO:0016757">
    <property type="term" value="F:glycosyltransferase activity"/>
    <property type="evidence" value="ECO:0007669"/>
    <property type="project" value="UniProtKB-KW"/>
</dbReference>
<gene>
    <name evidence="8" type="primary">hisZ</name>
    <name evidence="10" type="ORF">K4A83_10490</name>
</gene>
<comment type="subcellular location">
    <subcellularLocation>
        <location evidence="1 8">Cytoplasm</location>
    </subcellularLocation>
</comment>
<keyword evidence="6 8" id="KW-0963">Cytoplasm</keyword>
<dbReference type="Gene3D" id="3.30.930.10">
    <property type="entry name" value="Bira Bifunctional Protein, Domain 2"/>
    <property type="match status" value="1"/>
</dbReference>
<dbReference type="EMBL" id="JAIHOM010000043">
    <property type="protein sequence ID" value="MCW6036687.1"/>
    <property type="molecule type" value="Genomic_DNA"/>
</dbReference>
<evidence type="ECO:0000256" key="7">
    <source>
        <dbReference type="ARBA" id="ARBA00025246"/>
    </source>
</evidence>
<dbReference type="InterPro" id="IPR041715">
    <property type="entry name" value="HisRS-like_core"/>
</dbReference>
<feature type="domain" description="Class II Histidinyl-tRNA synthetase (HisRS)-like catalytic core" evidence="9">
    <location>
        <begin position="9"/>
        <end position="319"/>
    </location>
</feature>
<evidence type="ECO:0000256" key="8">
    <source>
        <dbReference type="HAMAP-Rule" id="MF_00125"/>
    </source>
</evidence>
<keyword evidence="8" id="KW-0368">Histidine biosynthesis</keyword>
<dbReference type="RefSeq" id="WP_265264486.1">
    <property type="nucleotide sequence ID" value="NZ_JAIHOM010000043.1"/>
</dbReference>
<evidence type="ECO:0000256" key="3">
    <source>
        <dbReference type="ARBA" id="ARBA00005539"/>
    </source>
</evidence>
<evidence type="ECO:0000313" key="11">
    <source>
        <dbReference type="Proteomes" id="UP001526426"/>
    </source>
</evidence>
<comment type="miscellaneous">
    <text evidence="8">This function is generally fulfilled by the C-terminal part of HisG, which is missing in some bacteria such as this one.</text>
</comment>
<dbReference type="PIRSF" id="PIRSF001549">
    <property type="entry name" value="His-tRNA_synth"/>
    <property type="match status" value="1"/>
</dbReference>
<dbReference type="Pfam" id="PF13393">
    <property type="entry name" value="tRNA-synt_His"/>
    <property type="match status" value="1"/>
</dbReference>
<dbReference type="HAMAP" id="MF_00125">
    <property type="entry name" value="HisZ"/>
    <property type="match status" value="1"/>
</dbReference>
<keyword evidence="8" id="KW-0028">Amino-acid biosynthesis</keyword>
<organism evidence="10 11">
    <name type="scientific">Spirulina subsalsa FACHB-351</name>
    <dbReference type="NCBI Taxonomy" id="234711"/>
    <lineage>
        <taxon>Bacteria</taxon>
        <taxon>Bacillati</taxon>
        <taxon>Cyanobacteriota</taxon>
        <taxon>Cyanophyceae</taxon>
        <taxon>Spirulinales</taxon>
        <taxon>Spirulinaceae</taxon>
        <taxon>Spirulina</taxon>
    </lineage>
</organism>
<evidence type="ECO:0000259" key="9">
    <source>
        <dbReference type="Pfam" id="PF13393"/>
    </source>
</evidence>
<name>A0ABT3L672_9CYAN</name>
<evidence type="ECO:0000256" key="6">
    <source>
        <dbReference type="ARBA" id="ARBA00022490"/>
    </source>
</evidence>